<feature type="region of interest" description="Disordered" evidence="2">
    <location>
        <begin position="576"/>
        <end position="607"/>
    </location>
</feature>
<feature type="region of interest" description="Disordered" evidence="2">
    <location>
        <begin position="884"/>
        <end position="1191"/>
    </location>
</feature>
<feature type="compositionally biased region" description="Polar residues" evidence="2">
    <location>
        <begin position="1245"/>
        <end position="1255"/>
    </location>
</feature>
<dbReference type="Proteomes" id="UP001347796">
    <property type="component" value="Unassembled WGS sequence"/>
</dbReference>
<feature type="region of interest" description="Disordered" evidence="2">
    <location>
        <begin position="1522"/>
        <end position="1697"/>
    </location>
</feature>
<feature type="compositionally biased region" description="Basic and acidic residues" evidence="2">
    <location>
        <begin position="389"/>
        <end position="399"/>
    </location>
</feature>
<evidence type="ECO:0000313" key="4">
    <source>
        <dbReference type="Proteomes" id="UP001347796"/>
    </source>
</evidence>
<evidence type="ECO:0000313" key="3">
    <source>
        <dbReference type="EMBL" id="KAK6195495.1"/>
    </source>
</evidence>
<keyword evidence="1" id="KW-0175">Coiled coil</keyword>
<feature type="compositionally biased region" description="Low complexity" evidence="2">
    <location>
        <begin position="297"/>
        <end position="317"/>
    </location>
</feature>
<feature type="compositionally biased region" description="Low complexity" evidence="2">
    <location>
        <begin position="1011"/>
        <end position="1034"/>
    </location>
</feature>
<feature type="compositionally biased region" description="Basic and acidic residues" evidence="2">
    <location>
        <begin position="948"/>
        <end position="957"/>
    </location>
</feature>
<reference evidence="3 4" key="1">
    <citation type="submission" date="2024-01" db="EMBL/GenBank/DDBJ databases">
        <title>The genome of the rayed Mediterranean limpet Patella caerulea (Linnaeus, 1758).</title>
        <authorList>
            <person name="Anh-Thu Weber A."/>
            <person name="Halstead-Nussloch G."/>
        </authorList>
    </citation>
    <scope>NUCLEOTIDE SEQUENCE [LARGE SCALE GENOMIC DNA]</scope>
    <source>
        <strain evidence="3">AATW-2023a</strain>
        <tissue evidence="3">Whole specimen</tissue>
    </source>
</reference>
<feature type="compositionally biased region" description="Polar residues" evidence="2">
    <location>
        <begin position="1208"/>
        <end position="1234"/>
    </location>
</feature>
<feature type="compositionally biased region" description="Polar residues" evidence="2">
    <location>
        <begin position="417"/>
        <end position="427"/>
    </location>
</feature>
<feature type="region of interest" description="Disordered" evidence="2">
    <location>
        <begin position="199"/>
        <end position="238"/>
    </location>
</feature>
<feature type="region of interest" description="Disordered" evidence="2">
    <location>
        <begin position="1205"/>
        <end position="1275"/>
    </location>
</feature>
<organism evidence="3 4">
    <name type="scientific">Patella caerulea</name>
    <name type="common">Rayed Mediterranean limpet</name>
    <dbReference type="NCBI Taxonomy" id="87958"/>
    <lineage>
        <taxon>Eukaryota</taxon>
        <taxon>Metazoa</taxon>
        <taxon>Spiralia</taxon>
        <taxon>Lophotrochozoa</taxon>
        <taxon>Mollusca</taxon>
        <taxon>Gastropoda</taxon>
        <taxon>Patellogastropoda</taxon>
        <taxon>Patelloidea</taxon>
        <taxon>Patellidae</taxon>
        <taxon>Patella</taxon>
    </lineage>
</organism>
<feature type="compositionally biased region" description="Polar residues" evidence="2">
    <location>
        <begin position="576"/>
        <end position="591"/>
    </location>
</feature>
<feature type="compositionally biased region" description="Polar residues" evidence="2">
    <location>
        <begin position="1174"/>
        <end position="1183"/>
    </location>
</feature>
<feature type="compositionally biased region" description="Basic and acidic residues" evidence="2">
    <location>
        <begin position="593"/>
        <end position="603"/>
    </location>
</feature>
<feature type="compositionally biased region" description="Acidic residues" evidence="2">
    <location>
        <begin position="1088"/>
        <end position="1102"/>
    </location>
</feature>
<proteinExistence type="predicted"/>
<feature type="compositionally biased region" description="Polar residues" evidence="2">
    <location>
        <begin position="1050"/>
        <end position="1068"/>
    </location>
</feature>
<feature type="compositionally biased region" description="Basic and acidic residues" evidence="2">
    <location>
        <begin position="920"/>
        <end position="937"/>
    </location>
</feature>
<feature type="compositionally biased region" description="Acidic residues" evidence="2">
    <location>
        <begin position="1645"/>
        <end position="1655"/>
    </location>
</feature>
<dbReference type="InterPro" id="IPR052655">
    <property type="entry name" value="AKNA_Centrosome-Trans_reg"/>
</dbReference>
<feature type="compositionally biased region" description="Acidic residues" evidence="2">
    <location>
        <begin position="1681"/>
        <end position="1693"/>
    </location>
</feature>
<name>A0AAN8KCX8_PATCE</name>
<feature type="compositionally biased region" description="Basic and acidic residues" evidence="2">
    <location>
        <begin position="1588"/>
        <end position="1600"/>
    </location>
</feature>
<feature type="compositionally biased region" description="Polar residues" evidence="2">
    <location>
        <begin position="361"/>
        <end position="375"/>
    </location>
</feature>
<feature type="compositionally biased region" description="Low complexity" evidence="2">
    <location>
        <begin position="1265"/>
        <end position="1275"/>
    </location>
</feature>
<feature type="compositionally biased region" description="Polar residues" evidence="2">
    <location>
        <begin position="282"/>
        <end position="296"/>
    </location>
</feature>
<feature type="compositionally biased region" description="Polar residues" evidence="2">
    <location>
        <begin position="1659"/>
        <end position="1668"/>
    </location>
</feature>
<feature type="compositionally biased region" description="Basic residues" evidence="2">
    <location>
        <begin position="1603"/>
        <end position="1628"/>
    </location>
</feature>
<gene>
    <name evidence="3" type="ORF">SNE40_000914</name>
</gene>
<feature type="compositionally biased region" description="Basic and acidic residues" evidence="2">
    <location>
        <begin position="1634"/>
        <end position="1644"/>
    </location>
</feature>
<keyword evidence="4" id="KW-1185">Reference proteome</keyword>
<feature type="coiled-coil region" evidence="1">
    <location>
        <begin position="627"/>
        <end position="661"/>
    </location>
</feature>
<feature type="compositionally biased region" description="Basic and acidic residues" evidence="2">
    <location>
        <begin position="199"/>
        <end position="220"/>
    </location>
</feature>
<evidence type="ECO:0000256" key="2">
    <source>
        <dbReference type="SAM" id="MobiDB-lite"/>
    </source>
</evidence>
<feature type="coiled-coil region" evidence="1">
    <location>
        <begin position="479"/>
        <end position="506"/>
    </location>
</feature>
<sequence length="1735" mass="197283">MAYMSVSSDFDLDDDGILRDSTNAGFQLDDNGILRDEFDPYNKIGGHWTDSGFGGDRQSSQSTLLQTNNSFNESFHDDDRSINISELEASKDDIDTDRGSFSGSLDREWNFGVRHSFESPRRLKAEYSKENRDPTKSNSNKSDIFTEEYYQGLRDLGVLVDSADFDDNQNNSLLNSREFDQHYFQESLYDSERDIRTTPSISHEEHVGRNIAEDARRLPETRSSSTISSQSFPEITPEEAEELYENKTYKYVDKKSAFDFFPTNSKDDDDEIFFITSRIPSSKINNRTPHSISPNQSSTSTRPASSTSHRSSRPQTPYSRELWQHNNSAYNEEGDTSLNREDLQIEIPTRPETASPPGSHRSLSSESGNHTSRSGTGKKLPKAVSQESFFEKPKSERMPKRMLPKPNTSEDGEYKIQSKSKSTTNIYGRSGPVKPTHMTISEITRITMDDTEDGNKDGSKPKGEHVELSTKLKQEFVKRKQATVLVQQLQKDYDSLLSKYALAELTIDQMRLGAKINLHTDSPIPNQIPMGSLAVPQSIQSINLGGIPGRAALSSSPAINTRYLSPSLDVSDAFNSSSLASDNNKSASTTDKVLGRDSDDRMLKTPSGADQVKASLLVQTKLLDQRIQSFENLVENKQLSLEDKEQVFDKIRTDHEKLRRQYLQSKEDYNVMRRSGATTATEANFDDDKELEGELFKLGMKFDEMHEQIDSHLQEGKEQRQPFQSQRLADEVDGEDGNHSDVSETAHAVDQLKKQMHDPNAGNDMIHPKLEPEFEGKLRRLHDEYNALMDRYRRLKQMAKTPDRDKEIDNLVRKLKVICDEAPQIFHLPPELEERMERLNKKDQEAKNRVKSQNTAAELVNGQLHGVNGEDVGMIESSNLNFNSAARFPPGSGRYNGDQGQVPSPRQRLSPRNGPGLPRSGRDRHSDRDSNSSHSPRDSGAGRVQRPTRHDHDFQDRKLKKNGVGGGSRTSLPDDSGISDQEEGATALSKLPGPGKFKQMTKQQGADDVDSGFVGSVVGPGQQQQQQQQEPQQETLRLRQPTDNQERPSSRQTAQQQPGARNKNLQTNRPASSHGSRRSSSDRFLYDESGDASDLYEEDSELSDVSMHAQRGNKPKHTQKQHSSTVVETEDEDTDVTPRPKQQLKSKPEQRQQQTEIRNQEKHRSTKLPRTRDSYSSGETTPRATPPKQGVIYARHSIDNMEREMLPQQFSPQKIRTDSRQTSQQKVNSSNAMKTQRENARGFRNLTTLGVQSSREVAGTESDTTRGSSTRSSRLQALQDQLDRLRETVAMVHENRIPPPPAPQNREEPEYYDPFDDPYGFMRMPRRRANSFSGRGGRDFDDYWTLPVRGQQDDLPLGYAAADAYAENAPPSPNNPVRTRIHKRNMDRARRHSEEEVQVPLVRNSYGSDPSLNIPSAHTPMNPELFHRNHEQSRLPQHVQSPSRYSTTGMRLQLQSQGYFRTPSGAKIYMSQKPHNVHSGARPREPQSDFAGIPYSAEFLRTHQRNERPHVVMHNGYVSENSYRPRVNSLPHSRRPVASTPRHHSQRVRDVTREQYYSDINVESRSRRRPPPYPTETSVCVMCGGTGEHTHSPESQEHILRNSYRHTSRTRRRSASRTRSRSVPRHSSPRQNRIRSEYYNRDISDLSDTDSEEEILSPRQRSQSFTTSRKYRSKSRHREYSDEESNTSDESTDLNESLRLSGEIKKLTKKMKKEVVGEIRKHGLRRRKDFGSSDW</sequence>
<comment type="caution">
    <text evidence="3">The sequence shown here is derived from an EMBL/GenBank/DDBJ whole genome shotgun (WGS) entry which is preliminary data.</text>
</comment>
<feature type="region of interest" description="Disordered" evidence="2">
    <location>
        <begin position="713"/>
        <end position="744"/>
    </location>
</feature>
<feature type="compositionally biased region" description="Basic residues" evidence="2">
    <location>
        <begin position="1111"/>
        <end position="1120"/>
    </location>
</feature>
<dbReference type="PANTHER" id="PTHR21510:SF13">
    <property type="entry name" value="AKNA DOMAIN-CONTAINING PROTEIN"/>
    <property type="match status" value="1"/>
</dbReference>
<feature type="region of interest" description="Disordered" evidence="2">
    <location>
        <begin position="124"/>
        <end position="143"/>
    </location>
</feature>
<protein>
    <submittedName>
        <fullName evidence="3">Uncharacterized protein</fullName>
    </submittedName>
</protein>
<feature type="compositionally biased region" description="Basic and acidic residues" evidence="2">
    <location>
        <begin position="124"/>
        <end position="135"/>
    </location>
</feature>
<dbReference type="PANTHER" id="PTHR21510">
    <property type="entry name" value="AKNA DOMAIN-CONTAINING PROTEIN"/>
    <property type="match status" value="1"/>
</dbReference>
<feature type="region of interest" description="Disordered" evidence="2">
    <location>
        <begin position="348"/>
        <end position="435"/>
    </location>
</feature>
<evidence type="ECO:0000256" key="1">
    <source>
        <dbReference type="SAM" id="Coils"/>
    </source>
</evidence>
<feature type="region of interest" description="Disordered" evidence="2">
    <location>
        <begin position="282"/>
        <end position="320"/>
    </location>
</feature>
<accession>A0AAN8KCX8</accession>
<dbReference type="EMBL" id="JAZGQO010000001">
    <property type="protein sequence ID" value="KAK6195495.1"/>
    <property type="molecule type" value="Genomic_DNA"/>
</dbReference>